<sequence length="225" mass="25006">MQLKSDAALARKLAAQDEKEYKKVLERIQKKTEGIVFRVTVDVESKLLECGTPAHEDDLARFEPWKQRLANFVYTTCCPDHFTVHWIVNYELEKKFEEAREILRGVMGGEEPKELQMFHGTKTQNIDLILSGGFRIGGVGGHRIVNGTGQGYGVYLAEDASLALGHSAGANRMFACRVLPGRSTPDMHYSMTVPQEAVGSGQYESFSCPGVLVVRHTALVLPCYV</sequence>
<dbReference type="GO" id="GO:0003950">
    <property type="term" value="F:NAD+ poly-ADP-ribosyltransferase activity"/>
    <property type="evidence" value="ECO:0007669"/>
    <property type="project" value="InterPro"/>
</dbReference>
<dbReference type="Proteomes" id="UP001219525">
    <property type="component" value="Unassembled WGS sequence"/>
</dbReference>
<proteinExistence type="predicted"/>
<keyword evidence="3" id="KW-1185">Reference proteome</keyword>
<dbReference type="EMBL" id="JARJCW010000037">
    <property type="protein sequence ID" value="KAJ7207041.1"/>
    <property type="molecule type" value="Genomic_DNA"/>
</dbReference>
<evidence type="ECO:0000259" key="1">
    <source>
        <dbReference type="Pfam" id="PF00644"/>
    </source>
</evidence>
<organism evidence="2 3">
    <name type="scientific">Mycena pura</name>
    <dbReference type="NCBI Taxonomy" id="153505"/>
    <lineage>
        <taxon>Eukaryota</taxon>
        <taxon>Fungi</taxon>
        <taxon>Dikarya</taxon>
        <taxon>Basidiomycota</taxon>
        <taxon>Agaricomycotina</taxon>
        <taxon>Agaricomycetes</taxon>
        <taxon>Agaricomycetidae</taxon>
        <taxon>Agaricales</taxon>
        <taxon>Marasmiineae</taxon>
        <taxon>Mycenaceae</taxon>
        <taxon>Mycena</taxon>
    </lineage>
</organism>
<reference evidence="2" key="1">
    <citation type="submission" date="2023-03" db="EMBL/GenBank/DDBJ databases">
        <title>Massive genome expansion in bonnet fungi (Mycena s.s.) driven by repeated elements and novel gene families across ecological guilds.</title>
        <authorList>
            <consortium name="Lawrence Berkeley National Laboratory"/>
            <person name="Harder C.B."/>
            <person name="Miyauchi S."/>
            <person name="Viragh M."/>
            <person name="Kuo A."/>
            <person name="Thoen E."/>
            <person name="Andreopoulos B."/>
            <person name="Lu D."/>
            <person name="Skrede I."/>
            <person name="Drula E."/>
            <person name="Henrissat B."/>
            <person name="Morin E."/>
            <person name="Kohler A."/>
            <person name="Barry K."/>
            <person name="LaButti K."/>
            <person name="Morin E."/>
            <person name="Salamov A."/>
            <person name="Lipzen A."/>
            <person name="Mereny Z."/>
            <person name="Hegedus B."/>
            <person name="Baldrian P."/>
            <person name="Stursova M."/>
            <person name="Weitz H."/>
            <person name="Taylor A."/>
            <person name="Grigoriev I.V."/>
            <person name="Nagy L.G."/>
            <person name="Martin F."/>
            <person name="Kauserud H."/>
        </authorList>
    </citation>
    <scope>NUCLEOTIDE SEQUENCE</scope>
    <source>
        <strain evidence="2">9144</strain>
    </source>
</reference>
<dbReference type="Gene3D" id="3.90.228.10">
    <property type="match status" value="1"/>
</dbReference>
<evidence type="ECO:0000313" key="3">
    <source>
        <dbReference type="Proteomes" id="UP001219525"/>
    </source>
</evidence>
<gene>
    <name evidence="2" type="ORF">GGX14DRAFT_635855</name>
</gene>
<dbReference type="AlphaFoldDB" id="A0AAD6YB81"/>
<comment type="caution">
    <text evidence="2">The sequence shown here is derived from an EMBL/GenBank/DDBJ whole genome shotgun (WGS) entry which is preliminary data.</text>
</comment>
<dbReference type="InterPro" id="IPR012317">
    <property type="entry name" value="Poly(ADP-ribose)pol_cat_dom"/>
</dbReference>
<name>A0AAD6YB81_9AGAR</name>
<dbReference type="Pfam" id="PF00644">
    <property type="entry name" value="PARP"/>
    <property type="match status" value="1"/>
</dbReference>
<protein>
    <recommendedName>
        <fullName evidence="1">PARP catalytic domain-containing protein</fullName>
    </recommendedName>
</protein>
<feature type="domain" description="PARP catalytic" evidence="1">
    <location>
        <begin position="87"/>
        <end position="182"/>
    </location>
</feature>
<accession>A0AAD6YB81</accession>
<feature type="non-terminal residue" evidence="2">
    <location>
        <position position="1"/>
    </location>
</feature>
<dbReference type="SUPFAM" id="SSF56399">
    <property type="entry name" value="ADP-ribosylation"/>
    <property type="match status" value="1"/>
</dbReference>
<evidence type="ECO:0000313" key="2">
    <source>
        <dbReference type="EMBL" id="KAJ7207041.1"/>
    </source>
</evidence>